<dbReference type="GO" id="GO:0004553">
    <property type="term" value="F:hydrolase activity, hydrolyzing O-glycosyl compounds"/>
    <property type="evidence" value="ECO:0007669"/>
    <property type="project" value="InterPro"/>
</dbReference>
<dbReference type="RefSeq" id="WP_092755138.1">
    <property type="nucleotide sequence ID" value="NZ_FOCG01000002.1"/>
</dbReference>
<feature type="domain" description="G5" evidence="3">
    <location>
        <begin position="151"/>
        <end position="231"/>
    </location>
</feature>
<dbReference type="Pfam" id="PF03990">
    <property type="entry name" value="DUF348"/>
    <property type="match status" value="1"/>
</dbReference>
<keyword evidence="5" id="KW-1185">Reference proteome</keyword>
<dbReference type="Pfam" id="PF07501">
    <property type="entry name" value="G5"/>
    <property type="match status" value="1"/>
</dbReference>
<feature type="chain" id="PRO_5038945700" description="G5 domain-containing protein" evidence="2">
    <location>
        <begin position="36"/>
        <end position="348"/>
    </location>
</feature>
<dbReference type="Gene3D" id="2.20.230.10">
    <property type="entry name" value="Resuscitation-promoting factor rpfb"/>
    <property type="match status" value="1"/>
</dbReference>
<reference evidence="4 5" key="1">
    <citation type="submission" date="2016-10" db="EMBL/GenBank/DDBJ databases">
        <authorList>
            <person name="de Groot N.N."/>
        </authorList>
    </citation>
    <scope>NUCLEOTIDE SEQUENCE [LARGE SCALE GENOMIC DNA]</scope>
    <source>
        <strain evidence="4 5">CGMCC 1.5070</strain>
    </source>
</reference>
<dbReference type="InterPro" id="IPR059180">
    <property type="entry name" value="3D_YorM"/>
</dbReference>
<dbReference type="AlphaFoldDB" id="A0A1H8CS57"/>
<organism evidence="4 5">
    <name type="scientific">Hydrogenoanaerobacterium saccharovorans</name>
    <dbReference type="NCBI Taxonomy" id="474960"/>
    <lineage>
        <taxon>Bacteria</taxon>
        <taxon>Bacillati</taxon>
        <taxon>Bacillota</taxon>
        <taxon>Clostridia</taxon>
        <taxon>Eubacteriales</taxon>
        <taxon>Oscillospiraceae</taxon>
        <taxon>Hydrogenoanaerobacterium</taxon>
    </lineage>
</organism>
<dbReference type="CDD" id="cd14667">
    <property type="entry name" value="3D_containing_proteins"/>
    <property type="match status" value="1"/>
</dbReference>
<keyword evidence="1 2" id="KW-0732">Signal</keyword>
<evidence type="ECO:0000313" key="5">
    <source>
        <dbReference type="Proteomes" id="UP000199158"/>
    </source>
</evidence>
<dbReference type="InterPro" id="IPR007137">
    <property type="entry name" value="DUF348"/>
</dbReference>
<dbReference type="SMART" id="SM01208">
    <property type="entry name" value="G5"/>
    <property type="match status" value="1"/>
</dbReference>
<dbReference type="PANTHER" id="PTHR39160:SF4">
    <property type="entry name" value="RESUSCITATION-PROMOTING FACTOR RPFB"/>
    <property type="match status" value="1"/>
</dbReference>
<dbReference type="InterPro" id="IPR010611">
    <property type="entry name" value="3D_dom"/>
</dbReference>
<feature type="signal peptide" evidence="2">
    <location>
        <begin position="1"/>
        <end position="35"/>
    </location>
</feature>
<dbReference type="OrthoDB" id="9798935at2"/>
<sequence>MRTILKWVFSVLNFFKSRIFAVGLLAALLSMTVYATSATINTVYIHDDKQDQTILVHTAEDDINQILVNQGITTKPVDMIEFKGFKDNVAEVYIKRAFPVSITADGRTKAVSMVNGTVRDAMKLAGVEMNNEDIINIPLSTFVKEGDKVVINRVKYRNTEVEEDIPFERVEKRTPLLRPGRSEILQSGRNGKLVKTYSERTIDGVVEESTLIAENITVRPVTQVALVGAKVPVSDLNFGYSIVNNAPTKYKKVIKGARATAYSAGNGAYGASGNDLFYGHVAVNPNVIPYNSKLYITSADGSFVYGYAIASDTGVALMKGIIDVDLYYESYRESQLNGVKNVNVYVLE</sequence>
<dbReference type="GO" id="GO:0009254">
    <property type="term" value="P:peptidoglycan turnover"/>
    <property type="evidence" value="ECO:0007669"/>
    <property type="project" value="InterPro"/>
</dbReference>
<accession>A0A1H8CS57</accession>
<dbReference type="PANTHER" id="PTHR39160">
    <property type="entry name" value="CELL WALL-BINDING PROTEIN YOCH"/>
    <property type="match status" value="1"/>
</dbReference>
<dbReference type="PROSITE" id="PS51109">
    <property type="entry name" value="G5"/>
    <property type="match status" value="1"/>
</dbReference>
<name>A0A1H8CS57_9FIRM</name>
<gene>
    <name evidence="4" type="ORF">SAMN05216180_2266</name>
</gene>
<dbReference type="Proteomes" id="UP000199158">
    <property type="component" value="Unassembled WGS sequence"/>
</dbReference>
<evidence type="ECO:0000256" key="2">
    <source>
        <dbReference type="SAM" id="SignalP"/>
    </source>
</evidence>
<evidence type="ECO:0000313" key="4">
    <source>
        <dbReference type="EMBL" id="SEM96977.1"/>
    </source>
</evidence>
<evidence type="ECO:0000259" key="3">
    <source>
        <dbReference type="PROSITE" id="PS51109"/>
    </source>
</evidence>
<dbReference type="GO" id="GO:0019867">
    <property type="term" value="C:outer membrane"/>
    <property type="evidence" value="ECO:0007669"/>
    <property type="project" value="InterPro"/>
</dbReference>
<evidence type="ECO:0000256" key="1">
    <source>
        <dbReference type="ARBA" id="ARBA00022729"/>
    </source>
</evidence>
<dbReference type="Pfam" id="PF06725">
    <property type="entry name" value="3D"/>
    <property type="match status" value="1"/>
</dbReference>
<dbReference type="InterPro" id="IPR011098">
    <property type="entry name" value="G5_dom"/>
</dbReference>
<dbReference type="EMBL" id="FOCG01000002">
    <property type="protein sequence ID" value="SEM96977.1"/>
    <property type="molecule type" value="Genomic_DNA"/>
</dbReference>
<dbReference type="STRING" id="474960.SAMN05216180_2266"/>
<proteinExistence type="predicted"/>
<dbReference type="InterPro" id="IPR051933">
    <property type="entry name" value="Resuscitation_pf_RpfB"/>
</dbReference>
<protein>
    <recommendedName>
        <fullName evidence="3">G5 domain-containing protein</fullName>
    </recommendedName>
</protein>